<dbReference type="GO" id="GO:0042025">
    <property type="term" value="C:host cell nucleus"/>
    <property type="evidence" value="ECO:0007669"/>
    <property type="project" value="UniProtKB-SubCell"/>
</dbReference>
<feature type="compositionally biased region" description="Gly residues" evidence="13">
    <location>
        <begin position="299"/>
        <end position="327"/>
    </location>
</feature>
<evidence type="ECO:0000256" key="7">
    <source>
        <dbReference type="ARBA" id="ARBA00022705"/>
    </source>
</evidence>
<evidence type="ECO:0000256" key="11">
    <source>
        <dbReference type="ARBA" id="ARBA00023163"/>
    </source>
</evidence>
<evidence type="ECO:0000256" key="2">
    <source>
        <dbReference type="ARBA" id="ARBA00007794"/>
    </source>
</evidence>
<evidence type="ECO:0000256" key="10">
    <source>
        <dbReference type="ARBA" id="ARBA00023159"/>
    </source>
</evidence>
<evidence type="ECO:0000256" key="3">
    <source>
        <dbReference type="ARBA" id="ARBA00022491"/>
    </source>
</evidence>
<feature type="region of interest" description="Disordered" evidence="13">
    <location>
        <begin position="196"/>
        <end position="420"/>
    </location>
</feature>
<evidence type="ECO:0000256" key="12">
    <source>
        <dbReference type="HAMAP-Rule" id="MF_04001"/>
    </source>
</evidence>
<dbReference type="GO" id="GO:0006351">
    <property type="term" value="P:DNA-templated transcription"/>
    <property type="evidence" value="ECO:0007669"/>
    <property type="project" value="UniProtKB-UniRule"/>
</dbReference>
<keyword evidence="3 12" id="KW-0678">Repressor</keyword>
<dbReference type="InterPro" id="IPR033668">
    <property type="entry name" value="Reg_prot_E2"/>
</dbReference>
<protein>
    <recommendedName>
        <fullName evidence="12">Regulatory protein E2</fullName>
    </recommendedName>
</protein>
<feature type="compositionally biased region" description="Low complexity" evidence="13">
    <location>
        <begin position="384"/>
        <end position="400"/>
    </location>
</feature>
<dbReference type="Proteomes" id="UP000246535">
    <property type="component" value="Segment"/>
</dbReference>
<evidence type="ECO:0000256" key="1">
    <source>
        <dbReference type="ARBA" id="ARBA00004147"/>
    </source>
</evidence>
<proteinExistence type="inferred from homology"/>
<evidence type="ECO:0000313" key="16">
    <source>
        <dbReference type="EMBL" id="ASH99065.1"/>
    </source>
</evidence>
<dbReference type="Gene3D" id="1.10.287.30">
    <property type="entry name" value="E2 (early) protein, N terminal domain, subdomain 1"/>
    <property type="match status" value="1"/>
</dbReference>
<sequence>MESLSRRLDVVQESLLNLYETDSTELKSQVEHWSLARRENALLHCARRAGVLRVGYQPVPPLAASQERAKQAIEMQLTLESLLHTEYAWEAWTLADTSWERWTAEPSRCRKKGADQVEVRYDGDKQNCMWYTAWRSVYYIDADDVWHKTRSVVDHCGVYYRDRGGKRYYVRFERDAQRFSRSGQWDVLFNGETISSLEPVTSTTPPGHVPRAHQLPGGRETPDRDRSPTPVGPKRLRPAAAPAPLSGPQEPDVGSTSSGSASPEPCEGRPGGGPGAGALSPPGPEGLPRARRTLELAPGSGGSGGGVRGGGGRGGGGGGGGAGGGGAKRQRRVREHRPGAGGAAGRLGPPVLPAPLSPGLPAPDPSRSPSPVALGTPLAPPEAAPTAAPDAGGPVGAPASPHAPAPGASPPHAARAAEGARRGVYPAAQGLLPALHRRPERPRHLLREAGAGSPLLAVLKGPCNVLKCFRYRAKNRHRTLFHHISTTWYWAGEEGAERLGDARILVKFRDPGQRDSFFTTVKLPGGVSVCASMADL</sequence>
<comment type="PTM">
    <text evidence="12">Sumoylation plays a regulatory role in E2 transcriptional activity.</text>
</comment>
<dbReference type="SUPFAM" id="SSF51332">
    <property type="entry name" value="E2 regulatory, transactivation domain"/>
    <property type="match status" value="1"/>
</dbReference>
<dbReference type="GO" id="GO:0000166">
    <property type="term" value="F:nucleotide binding"/>
    <property type="evidence" value="ECO:0007669"/>
    <property type="project" value="UniProtKB-UniRule"/>
</dbReference>
<dbReference type="GO" id="GO:0003700">
    <property type="term" value="F:DNA-binding transcription factor activity"/>
    <property type="evidence" value="ECO:0007669"/>
    <property type="project" value="UniProtKB-UniRule"/>
</dbReference>
<evidence type="ECO:0000259" key="15">
    <source>
        <dbReference type="Pfam" id="PF00511"/>
    </source>
</evidence>
<dbReference type="InterPro" id="IPR042503">
    <property type="entry name" value="Regulatory_protein_E2_N_1"/>
</dbReference>
<evidence type="ECO:0000256" key="9">
    <source>
        <dbReference type="ARBA" id="ARBA00023125"/>
    </source>
</evidence>
<evidence type="ECO:0000259" key="14">
    <source>
        <dbReference type="Pfam" id="PF00508"/>
    </source>
</evidence>
<feature type="domain" description="Papillomavirus E2 N-terminal" evidence="14">
    <location>
        <begin position="1"/>
        <end position="196"/>
    </location>
</feature>
<dbReference type="InterPro" id="IPR036050">
    <property type="entry name" value="Regulatory_protein_E2_N"/>
</dbReference>
<comment type="PTM">
    <text evidence="12">Phosphorylated.</text>
</comment>
<keyword evidence="10 12" id="KW-0010">Activator</keyword>
<dbReference type="Pfam" id="PF00511">
    <property type="entry name" value="PPV_E2_C"/>
    <property type="match status" value="1"/>
</dbReference>
<feature type="domain" description="Papillomavirus E2 C-terminal" evidence="15">
    <location>
        <begin position="458"/>
        <end position="530"/>
    </location>
</feature>
<keyword evidence="6 12" id="KW-1048">Host nucleus</keyword>
<dbReference type="Gene3D" id="2.170.200.10">
    <property type="entry name" value="Papillomavirus E2 early protein domain"/>
    <property type="match status" value="1"/>
</dbReference>
<keyword evidence="9 12" id="KW-0238">DNA-binding</keyword>
<evidence type="ECO:0000256" key="4">
    <source>
        <dbReference type="ARBA" id="ARBA00022518"/>
    </source>
</evidence>
<evidence type="ECO:0000256" key="8">
    <source>
        <dbReference type="ARBA" id="ARBA00023015"/>
    </source>
</evidence>
<dbReference type="EMBL" id="MF327537">
    <property type="protein sequence ID" value="ASH99065.1"/>
    <property type="molecule type" value="Genomic_DNA"/>
</dbReference>
<keyword evidence="5 12" id="KW-0597">Phosphoprotein</keyword>
<dbReference type="InterPro" id="IPR001866">
    <property type="entry name" value="PPV_E2_N"/>
</dbReference>
<evidence type="ECO:0000256" key="6">
    <source>
        <dbReference type="ARBA" id="ARBA00022562"/>
    </source>
</evidence>
<feature type="compositionally biased region" description="Polar residues" evidence="13">
    <location>
        <begin position="196"/>
        <end position="205"/>
    </location>
</feature>
<keyword evidence="7 12" id="KW-0235">DNA replication</keyword>
<dbReference type="InterPro" id="IPR000427">
    <property type="entry name" value="Papillomavirus_E2_C"/>
</dbReference>
<name>A0A220IGE7_9PAPI</name>
<dbReference type="InterPro" id="IPR035975">
    <property type="entry name" value="E2/EBNA1_C_sf"/>
</dbReference>
<reference evidence="16" key="1">
    <citation type="journal article" date="2017" name="Microbiome">
        <title>Virome comparisons in wild-diseased and healthy captive giant pandas.</title>
        <authorList>
            <person name="Zhang W."/>
            <person name="Yang S."/>
            <person name="Shan T."/>
            <person name="Hou R."/>
            <person name="Liu Z."/>
            <person name="Li W."/>
            <person name="Guo L."/>
            <person name="Wang Y."/>
            <person name="Chen P."/>
            <person name="Wang X."/>
            <person name="Feng F."/>
            <person name="Wang H."/>
            <person name="Chen C."/>
            <person name="Shen Q."/>
            <person name="Zhou C."/>
            <person name="Hua X."/>
            <person name="Cui L."/>
            <person name="Deng X."/>
            <person name="Zhang Z."/>
            <person name="Qi D."/>
            <person name="Delwart E."/>
        </authorList>
    </citation>
    <scope>NUCLEOTIDE SEQUENCE [LARGE SCALE GENOMIC DNA]</scope>
    <source>
        <strain evidence="16">Gpam003</strain>
    </source>
</reference>
<feature type="cross-link" description="Glycyl lysine isopeptide (Lys-Gly) (interchain with G-Cter in SUMO)" evidence="12">
    <location>
        <position position="460"/>
    </location>
</feature>
<evidence type="ECO:0000256" key="13">
    <source>
        <dbReference type="SAM" id="MobiDB-lite"/>
    </source>
</evidence>
<dbReference type="Pfam" id="PF00508">
    <property type="entry name" value="PPV_E2_N"/>
    <property type="match status" value="1"/>
</dbReference>
<dbReference type="GO" id="GO:0003677">
    <property type="term" value="F:DNA binding"/>
    <property type="evidence" value="ECO:0007669"/>
    <property type="project" value="UniProtKB-UniRule"/>
</dbReference>
<keyword evidence="12" id="KW-1017">Isopeptide bond</keyword>
<comment type="similarity">
    <text evidence="2">Belongs to the papillomaviridae E8^E2C protein family.</text>
</comment>
<evidence type="ECO:0000256" key="5">
    <source>
        <dbReference type="ARBA" id="ARBA00022553"/>
    </source>
</evidence>
<dbReference type="GO" id="GO:0006275">
    <property type="term" value="P:regulation of DNA replication"/>
    <property type="evidence" value="ECO:0007669"/>
    <property type="project" value="UniProtKB-UniRule"/>
</dbReference>
<comment type="similarity">
    <text evidence="12">Belongs to the papillomaviridae E2 protein family.</text>
</comment>
<dbReference type="GO" id="GO:0039693">
    <property type="term" value="P:viral DNA genome replication"/>
    <property type="evidence" value="ECO:0007669"/>
    <property type="project" value="UniProtKB-UniRule"/>
</dbReference>
<dbReference type="GO" id="GO:0006260">
    <property type="term" value="P:DNA replication"/>
    <property type="evidence" value="ECO:0007669"/>
    <property type="project" value="UniProtKB-KW"/>
</dbReference>
<dbReference type="HAMAP" id="MF_04001">
    <property type="entry name" value="PPV_E2"/>
    <property type="match status" value="1"/>
</dbReference>
<comment type="caution">
    <text evidence="12">Lacks conserved residue(s) required for the propagation of feature annotation.</text>
</comment>
<comment type="subcellular location">
    <subcellularLocation>
        <location evidence="1 12">Host nucleus</location>
    </subcellularLocation>
</comment>
<comment type="subunit">
    <text evidence="12">Binds DNA as homodimer. Interacts with protein E1; this interaction greatly increases E1 DNA-binding activity. Interacts with protein L1; this interaction enhances E2-dependent replication and transcription activation. Interacts with protein L2; this interaction inhibits E2 transcriptional activity but not DNA replication function E2. Interacts with protein E7; this interaction inhibits E7 oncogenic activity. Interacts with host TAF1; this interaction modulates E2-dependent transcriptional regulation. Interacts with host BRD4; this interaction mediates E2 transcriptional activation function. Additionally, the interaction with host BRD4 on mitotic chromosomes mediates tethering of the viral genome. Interacts with host TOPBP1; this interaction is required for optimal viral DNA replication.</text>
</comment>
<accession>A0A220IGE7</accession>
<dbReference type="InterPro" id="IPR042504">
    <property type="entry name" value="Regulatory_protein_E2_N_2"/>
</dbReference>
<keyword evidence="11 12" id="KW-0804">Transcription</keyword>
<keyword evidence="8 12" id="KW-0805">Transcription regulation</keyword>
<dbReference type="Gene3D" id="3.30.70.330">
    <property type="match status" value="1"/>
</dbReference>
<gene>
    <name evidence="12" type="primary">E2</name>
</gene>
<dbReference type="InterPro" id="IPR012677">
    <property type="entry name" value="Nucleotide-bd_a/b_plait_sf"/>
</dbReference>
<feature type="compositionally biased region" description="Pro residues" evidence="13">
    <location>
        <begin position="350"/>
        <end position="368"/>
    </location>
</feature>
<dbReference type="SUPFAM" id="SSF54957">
    <property type="entry name" value="Viral DNA-binding domain"/>
    <property type="match status" value="1"/>
</dbReference>
<keyword evidence="12" id="KW-0832">Ubl conjugation</keyword>
<feature type="region of interest" description="DNA-binding domain" evidence="12">
    <location>
        <begin position="453"/>
        <end position="536"/>
    </location>
</feature>
<comment type="function">
    <text evidence="12">Plays a role in the initiation of viral DNA replication. A dimer of E2 interacts with a dimer of E1 in order to improve specificity of E1 DNA binding activity. Once the complex recognizes and binds DNA at specific sites, the E2 dimer is removed from DNA. E2 also regulates viral transcription through binding to the E2RE response element (5'-ACCNNNNNNGGT-3') present in multiple copies in the regulatory regions of the viral genome. Activates or represses transcription depending on E2RE's position with regards to proximal promoter elements including the TATA-box. Repression occurs by sterically hindering the assembly of the transcription initiation complex.</text>
</comment>
<organism evidence="16">
    <name type="scientific">Ailuropoda melanoleuca papillomavirus 4</name>
    <dbReference type="NCBI Taxonomy" id="2016453"/>
    <lineage>
        <taxon>Viruses</taxon>
        <taxon>Monodnaviria</taxon>
        <taxon>Shotokuvirae</taxon>
        <taxon>Cossaviricota</taxon>
        <taxon>Papovaviricetes</taxon>
        <taxon>Zurhausenvirales</taxon>
        <taxon>Papillomaviridae</taxon>
        <taxon>Firstpapillomavirinae</taxon>
        <taxon>Dyonupapillomavirus</taxon>
        <taxon>Dyonupapillomavirus 1</taxon>
    </lineage>
</organism>
<keyword evidence="4 12" id="KW-0244">Early protein</keyword>